<evidence type="ECO:0000313" key="9">
    <source>
        <dbReference type="EMBL" id="AFM03505.1"/>
    </source>
</evidence>
<name>I4AHS0_BERLS</name>
<reference evidence="10" key="1">
    <citation type="submission" date="2012-06" db="EMBL/GenBank/DDBJ databases">
        <title>The complete genome of Flexibacter litoralis DSM 6794.</title>
        <authorList>
            <person name="Lucas S."/>
            <person name="Copeland A."/>
            <person name="Lapidus A."/>
            <person name="Glavina del Rio T."/>
            <person name="Dalin E."/>
            <person name="Tice H."/>
            <person name="Bruce D."/>
            <person name="Goodwin L."/>
            <person name="Pitluck S."/>
            <person name="Peters L."/>
            <person name="Ovchinnikova G."/>
            <person name="Lu M."/>
            <person name="Kyrpides N."/>
            <person name="Mavromatis K."/>
            <person name="Ivanova N."/>
            <person name="Brettin T."/>
            <person name="Detter J.C."/>
            <person name="Han C."/>
            <person name="Larimer F."/>
            <person name="Land M."/>
            <person name="Hauser L."/>
            <person name="Markowitz V."/>
            <person name="Cheng J.-F."/>
            <person name="Hugenholtz P."/>
            <person name="Woyke T."/>
            <person name="Wu D."/>
            <person name="Spring S."/>
            <person name="Lang E."/>
            <person name="Kopitz M."/>
            <person name="Brambilla E."/>
            <person name="Klenk H.-P."/>
            <person name="Eisen J.A."/>
        </authorList>
    </citation>
    <scope>NUCLEOTIDE SEQUENCE [LARGE SCALE GENOMIC DNA]</scope>
    <source>
        <strain evidence="10">ATCC 23117 / DSM 6794 / NBRC 15988 / NCIMB 1366 / Sio-4</strain>
    </source>
</reference>
<dbReference type="SUPFAM" id="SSF55120">
    <property type="entry name" value="Pseudouridine synthase"/>
    <property type="match status" value="1"/>
</dbReference>
<evidence type="ECO:0000256" key="5">
    <source>
        <dbReference type="PIRSR" id="PIRSR001430-1"/>
    </source>
</evidence>
<keyword evidence="3 4" id="KW-0413">Isomerase</keyword>
<dbReference type="Pfam" id="PF01416">
    <property type="entry name" value="PseudoU_synth_1"/>
    <property type="match status" value="2"/>
</dbReference>
<evidence type="ECO:0000256" key="2">
    <source>
        <dbReference type="ARBA" id="ARBA00022694"/>
    </source>
</evidence>
<comment type="catalytic activity">
    <reaction evidence="4 7">
        <text>uridine(38/39/40) in tRNA = pseudouridine(38/39/40) in tRNA</text>
        <dbReference type="Rhea" id="RHEA:22376"/>
        <dbReference type="Rhea" id="RHEA-COMP:10085"/>
        <dbReference type="Rhea" id="RHEA-COMP:10087"/>
        <dbReference type="ChEBI" id="CHEBI:65314"/>
        <dbReference type="ChEBI" id="CHEBI:65315"/>
        <dbReference type="EC" id="5.4.99.12"/>
    </reaction>
</comment>
<dbReference type="InterPro" id="IPR020094">
    <property type="entry name" value="TruA/RsuA/RluB/E/F_N"/>
</dbReference>
<feature type="binding site" evidence="4 6">
    <location>
        <position position="110"/>
    </location>
    <ligand>
        <name>substrate</name>
    </ligand>
</feature>
<sequence>MRYFLELAYEGTNYHGWQAQNNTPKTIQAIIEDGLSKILRVQTPIVGSGRTDTGVHCKKQFAHFDTSTEISTDDLKYRMNSFLPPQIAISKVLPVTETAHARFDAFLRTYHYHLITEKNPFLINHAHFHRKHLDFEKMNQAAEFLLKHTNFESFSKVKTQVKNFECAIDKAIWTKEEGSQADYWRFTISANRFLRGMVRAVVGSLFLVGEGKIGIEDFEKIILDKNRKSAGISVPANGLFLVEVEYPAAIFL</sequence>
<comment type="caution">
    <text evidence="4">Lacks conserved residue(s) required for the propagation of feature annotation.</text>
</comment>
<dbReference type="Proteomes" id="UP000006054">
    <property type="component" value="Chromosome"/>
</dbReference>
<evidence type="ECO:0000313" key="10">
    <source>
        <dbReference type="Proteomes" id="UP000006054"/>
    </source>
</evidence>
<evidence type="ECO:0000256" key="3">
    <source>
        <dbReference type="ARBA" id="ARBA00023235"/>
    </source>
</evidence>
<evidence type="ECO:0000256" key="4">
    <source>
        <dbReference type="HAMAP-Rule" id="MF_00171"/>
    </source>
</evidence>
<evidence type="ECO:0000259" key="8">
    <source>
        <dbReference type="Pfam" id="PF01416"/>
    </source>
</evidence>
<dbReference type="GO" id="GO:0031119">
    <property type="term" value="P:tRNA pseudouridine synthesis"/>
    <property type="evidence" value="ECO:0007669"/>
    <property type="project" value="UniProtKB-UniRule"/>
</dbReference>
<dbReference type="PANTHER" id="PTHR11142">
    <property type="entry name" value="PSEUDOURIDYLATE SYNTHASE"/>
    <property type="match status" value="1"/>
</dbReference>
<feature type="domain" description="Pseudouridine synthase I TruA alpha/beta" evidence="8">
    <location>
        <begin position="149"/>
        <end position="247"/>
    </location>
</feature>
<dbReference type="STRING" id="880071.Fleli_1067"/>
<dbReference type="eggNOG" id="COG0101">
    <property type="taxonomic scope" value="Bacteria"/>
</dbReference>
<dbReference type="Gene3D" id="3.30.70.580">
    <property type="entry name" value="Pseudouridine synthase I, catalytic domain, N-terminal subdomain"/>
    <property type="match status" value="1"/>
</dbReference>
<comment type="similarity">
    <text evidence="1 4 7">Belongs to the tRNA pseudouridine synthase TruA family.</text>
</comment>
<dbReference type="InterPro" id="IPR001406">
    <property type="entry name" value="PsdUridine_synth_TruA"/>
</dbReference>
<dbReference type="HOGENOM" id="CLU_014673_0_1_10"/>
<dbReference type="EC" id="5.4.99.12" evidence="4"/>
<dbReference type="Gene3D" id="3.30.70.660">
    <property type="entry name" value="Pseudouridine synthase I, catalytic domain, C-terminal subdomain"/>
    <property type="match status" value="1"/>
</dbReference>
<dbReference type="InterPro" id="IPR020097">
    <property type="entry name" value="PsdUridine_synth_TruA_a/b_dom"/>
</dbReference>
<comment type="subunit">
    <text evidence="4">Homodimer.</text>
</comment>
<evidence type="ECO:0000256" key="1">
    <source>
        <dbReference type="ARBA" id="ARBA00009375"/>
    </source>
</evidence>
<dbReference type="GO" id="GO:0003723">
    <property type="term" value="F:RNA binding"/>
    <property type="evidence" value="ECO:0007669"/>
    <property type="project" value="InterPro"/>
</dbReference>
<dbReference type="HAMAP" id="MF_00171">
    <property type="entry name" value="TruA"/>
    <property type="match status" value="1"/>
</dbReference>
<protein>
    <recommendedName>
        <fullName evidence="4">tRNA pseudouridine synthase A</fullName>
        <ecNumber evidence="4">5.4.99.12</ecNumber>
    </recommendedName>
    <alternativeName>
        <fullName evidence="4">tRNA pseudouridine(38-40) synthase</fullName>
    </alternativeName>
    <alternativeName>
        <fullName evidence="4">tRNA pseudouridylate synthase I</fullName>
    </alternativeName>
    <alternativeName>
        <fullName evidence="4">tRNA-uridine isomerase I</fullName>
    </alternativeName>
</protein>
<dbReference type="GO" id="GO:0160147">
    <property type="term" value="F:tRNA pseudouridine(38-40) synthase activity"/>
    <property type="evidence" value="ECO:0007669"/>
    <property type="project" value="UniProtKB-EC"/>
</dbReference>
<dbReference type="AlphaFoldDB" id="I4AHS0"/>
<evidence type="ECO:0000256" key="6">
    <source>
        <dbReference type="PIRSR" id="PIRSR001430-2"/>
    </source>
</evidence>
<dbReference type="RefSeq" id="WP_014796963.1">
    <property type="nucleotide sequence ID" value="NC_018018.1"/>
</dbReference>
<dbReference type="CDD" id="cd02570">
    <property type="entry name" value="PseudoU_synth_EcTruA"/>
    <property type="match status" value="1"/>
</dbReference>
<dbReference type="PANTHER" id="PTHR11142:SF0">
    <property type="entry name" value="TRNA PSEUDOURIDINE SYNTHASE-LIKE 1"/>
    <property type="match status" value="1"/>
</dbReference>
<dbReference type="NCBIfam" id="TIGR00071">
    <property type="entry name" value="hisT_truA"/>
    <property type="match status" value="1"/>
</dbReference>
<dbReference type="PATRIC" id="fig|880071.3.peg.1040"/>
<gene>
    <name evidence="4" type="primary">truA</name>
    <name evidence="9" type="ordered locus">Fleli_1067</name>
</gene>
<keyword evidence="10" id="KW-1185">Reference proteome</keyword>
<feature type="active site" description="Nucleophile" evidence="4 5">
    <location>
        <position position="52"/>
    </location>
</feature>
<dbReference type="KEGG" id="fli:Fleli_1067"/>
<comment type="function">
    <text evidence="4">Formation of pseudouridine at positions 38, 39 and 40 in the anticodon stem and loop of transfer RNAs.</text>
</comment>
<evidence type="ECO:0000256" key="7">
    <source>
        <dbReference type="RuleBase" id="RU003792"/>
    </source>
</evidence>
<dbReference type="OrthoDB" id="9811823at2"/>
<feature type="domain" description="Pseudouridine synthase I TruA alpha/beta" evidence="8">
    <location>
        <begin position="8"/>
        <end position="104"/>
    </location>
</feature>
<dbReference type="InterPro" id="IPR020103">
    <property type="entry name" value="PsdUridine_synth_cat_dom_sf"/>
</dbReference>
<organism evidence="9 10">
    <name type="scientific">Bernardetia litoralis (strain ATCC 23117 / DSM 6794 / NBRC 15988 / NCIMB 1366 / Fx l1 / Sio-4)</name>
    <name type="common">Flexibacter litoralis</name>
    <dbReference type="NCBI Taxonomy" id="880071"/>
    <lineage>
        <taxon>Bacteria</taxon>
        <taxon>Pseudomonadati</taxon>
        <taxon>Bacteroidota</taxon>
        <taxon>Cytophagia</taxon>
        <taxon>Cytophagales</taxon>
        <taxon>Bernardetiaceae</taxon>
        <taxon>Bernardetia</taxon>
    </lineage>
</organism>
<dbReference type="PIRSF" id="PIRSF001430">
    <property type="entry name" value="tRNA_psdUrid_synth"/>
    <property type="match status" value="1"/>
</dbReference>
<dbReference type="FunFam" id="3.30.70.580:FF:000001">
    <property type="entry name" value="tRNA pseudouridine synthase A"/>
    <property type="match status" value="1"/>
</dbReference>
<dbReference type="EMBL" id="CP003345">
    <property type="protein sequence ID" value="AFM03505.1"/>
    <property type="molecule type" value="Genomic_DNA"/>
</dbReference>
<keyword evidence="2 4" id="KW-0819">tRNA processing</keyword>
<accession>I4AHS0</accession>
<proteinExistence type="inferred from homology"/>
<dbReference type="InterPro" id="IPR020095">
    <property type="entry name" value="PsdUridine_synth_TruA_C"/>
</dbReference>